<proteinExistence type="predicted"/>
<organism evidence="1 2">
    <name type="scientific">Flavobacterium phage vB_FspS_filifjonk9-1</name>
    <dbReference type="NCBI Taxonomy" id="2686245"/>
    <lineage>
        <taxon>Viruses</taxon>
        <taxon>Duplodnaviria</taxon>
        <taxon>Heunggongvirae</taxon>
        <taxon>Uroviricota</taxon>
        <taxon>Caudoviricetes</taxon>
        <taxon>Muminvirus</taxon>
        <taxon>Muminvirus filifjonk</taxon>
    </lineage>
</organism>
<accession>A0A6B9L9C9</accession>
<keyword evidence="2" id="KW-1185">Reference proteome</keyword>
<dbReference type="Proteomes" id="UP000464173">
    <property type="component" value="Segment"/>
</dbReference>
<reference evidence="1 2" key="1">
    <citation type="journal article" date="2020" name="Viruses">
        <title>Diversity and Host Interactions Among Virulent and Temperate Baltic Sea Flavobacterium Phages.</title>
        <authorList>
            <person name="Nilsson E."/>
            <person name="Bayfield O.W."/>
            <person name="Lundin D."/>
            <person name="Antson A.A."/>
            <person name="Holmfeldt K."/>
        </authorList>
    </citation>
    <scope>NUCLEOTIDE SEQUENCE [LARGE SCALE GENOMIC DNA]</scope>
</reference>
<dbReference type="EMBL" id="MN812206">
    <property type="protein sequence ID" value="QHB38647.1"/>
    <property type="molecule type" value="Genomic_DNA"/>
</dbReference>
<evidence type="ECO:0000313" key="1">
    <source>
        <dbReference type="EMBL" id="QHB38647.1"/>
    </source>
</evidence>
<gene>
    <name evidence="1" type="ORF">filifjonk91_gp030</name>
</gene>
<evidence type="ECO:0000313" key="2">
    <source>
        <dbReference type="Proteomes" id="UP000464173"/>
    </source>
</evidence>
<protein>
    <submittedName>
        <fullName evidence="1">Uncharacterized protein</fullName>
    </submittedName>
</protein>
<name>A0A6B9L9C9_9CAUD</name>
<sequence>MEIKRPTLEEVKQKYLNVKTISFLDYSYDNVDISEILGNCILLGNGDIYTEFETYKYTQRRVLLYESITNQYAEIISYKDETETFKGFLNIAKDFKIETPKHYDNSKGTLYKVATERGWNSYLFDIVKRLERAEKKGEFKTDLEKSINVIKLWLKENEEIN</sequence>